<gene>
    <name evidence="2" type="ORF">MF672_010780</name>
</gene>
<dbReference type="EMBL" id="JAKRKC020000001">
    <property type="protein sequence ID" value="MCK2214271.1"/>
    <property type="molecule type" value="Genomic_DNA"/>
</dbReference>
<reference evidence="2 3" key="1">
    <citation type="submission" date="2022-04" db="EMBL/GenBank/DDBJ databases">
        <title>Genome draft of Actinomadura sp. ATCC 31491.</title>
        <authorList>
            <person name="Shi X."/>
            <person name="Du Y."/>
        </authorList>
    </citation>
    <scope>NUCLEOTIDE SEQUENCE [LARGE SCALE GENOMIC DNA]</scope>
    <source>
        <strain evidence="2 3">ATCC 31491</strain>
    </source>
</reference>
<evidence type="ECO:0008006" key="4">
    <source>
        <dbReference type="Google" id="ProtNLM"/>
    </source>
</evidence>
<name>A0ABT0FPJ8_9ACTN</name>
<dbReference type="Proteomes" id="UP001317259">
    <property type="component" value="Unassembled WGS sequence"/>
</dbReference>
<evidence type="ECO:0000313" key="2">
    <source>
        <dbReference type="EMBL" id="MCK2214271.1"/>
    </source>
</evidence>
<sequence>MPYRQRQPCTTPGCDQLTTTGRCADCTADAEAQRGTAAERGYGAGHRHLFRTGVLRKHPTCVLCNAAPATEADHYPLSRRQLIDRGMNPNDPRHGRGLCDPCHNRETAARQPGGWNAR</sequence>
<feature type="region of interest" description="Disordered" evidence="1">
    <location>
        <begin position="83"/>
        <end position="118"/>
    </location>
</feature>
<comment type="caution">
    <text evidence="2">The sequence shown here is derived from an EMBL/GenBank/DDBJ whole genome shotgun (WGS) entry which is preliminary data.</text>
</comment>
<evidence type="ECO:0000256" key="1">
    <source>
        <dbReference type="SAM" id="MobiDB-lite"/>
    </source>
</evidence>
<accession>A0ABT0FPJ8</accession>
<organism evidence="2 3">
    <name type="scientific">Actinomadura luzonensis</name>
    <dbReference type="NCBI Taxonomy" id="2805427"/>
    <lineage>
        <taxon>Bacteria</taxon>
        <taxon>Bacillati</taxon>
        <taxon>Actinomycetota</taxon>
        <taxon>Actinomycetes</taxon>
        <taxon>Streptosporangiales</taxon>
        <taxon>Thermomonosporaceae</taxon>
        <taxon>Actinomadura</taxon>
    </lineage>
</organism>
<evidence type="ECO:0000313" key="3">
    <source>
        <dbReference type="Proteomes" id="UP001317259"/>
    </source>
</evidence>
<protein>
    <recommendedName>
        <fullName evidence="4">Holin</fullName>
    </recommendedName>
</protein>
<keyword evidence="3" id="KW-1185">Reference proteome</keyword>
<dbReference type="RefSeq" id="WP_242380716.1">
    <property type="nucleotide sequence ID" value="NZ_JAKRKC020000001.1"/>
</dbReference>
<proteinExistence type="predicted"/>